<dbReference type="InterPro" id="IPR026854">
    <property type="entry name" value="VPS13_N"/>
</dbReference>
<feature type="domain" description="Chorein N-terminal" evidence="3">
    <location>
        <begin position="1155"/>
        <end position="2088"/>
    </location>
</feature>
<dbReference type="HOGENOM" id="CLU_224676_0_0_1"/>
<feature type="region of interest" description="Disordered" evidence="2">
    <location>
        <begin position="542"/>
        <end position="626"/>
    </location>
</feature>
<dbReference type="GO" id="GO:0007005">
    <property type="term" value="P:mitochondrion organization"/>
    <property type="evidence" value="ECO:0007669"/>
    <property type="project" value="TreeGrafter"/>
</dbReference>
<sequence>MQYTHNVPNVRQQYPNSKRVGVPNASVVNPSYHSSRQSVPNPNQGQHSMTYSNQSLQAYHQHQGSLGYHQQNSLNSGPGPNTVQSQPAYGYGTRFENPRPGIPAYTRPSHAVPESSQQNLNTMNQGPNQQAPRFPRVGGASVMANPQGHGGAILGINPQNHGQRSQMFQQPQWGQGRGNISSGRSGLLGQKPDNIYQSHQQELLGDQPRSQSMQPSTVQSSHHPVFSSASQRSQTGQSGTSQAMYVGKRHELVQASQQKNTLSSNIQNTRKPNSGNNSQQSNGSQNMNSSKTLNKNYKKCSLSDCHEKVGGNKEHMMKCHLPKIFNTSFSVDNPALHELRMRALKELTMSILGNTSNLDDLCRFLRNQNILPHGMPISDKMDESFRAFCRHYGYSEPEVFVLHTVNSPALLLHWKALSCLLQYITPVQRGEFRNLFHAEGLEFEWELLKNTKQQQQGQQNMQQQGQQNMHQQRGQNMQQTMAPFPPQSFSISQTEESRESRFKTFENQAKGFHSSRGSNSYHDINPDMGSDQIRVFDYEQTHPTGGRVEHEPLFQTGGLKKDLDEDVSSCSHSETEEEEQQNSVASNLRNRSLSSSQVRKRRRIAQKKRKRKERKGQRKIKKNYEARRIDRQIKRLNALTTCPVPNCFQTTDLKDHAYKFHLPKIFDVDLPVSDPNLHSMRWKSLRDLTTFVLSPDAHIEDLLEFFRSKNVMPQEAKITPSMEISMRALCQHQGLQIPHQFSIWPPNSPAILLHWRALLGLLKYVSVRFQKLFKSSFAKATINGLSLEDVKNPHQKGLNLVKKEDENIHQTSRSLEEDFNYGNQGYEEKTRNFNTAFNDDRDFPEYRDQEYSLSHQELEGYHRKTPPPDFERQVLPIPFEEPRLPQKISLMDSHFYFGRLCMMFNVAEINPSELLSNLAVHARPNVPVDIIGGTVVYSNPKSFALGGFPNYPGWRNCFGVDASAAPGLLQEEFEAVSVLTNSADAAFGDIGLDRSGDKELWMEQEMKFRQLLTLSTPAQPMILKVTGPHGDPYSFDVGSRVRDLVRRHCSPEQHIHLCNFKGGEVMVREWLEDFPNCYFGFTRRVLDFDEQQMKGLRAVPDDRLLLESDVVLVGEEQGILENSPLFLGEVASAVATIRNDSLDSIAHITVSNTYMLEGLAAYLLNTYVGQYVENLNTKQLSIALLQGYVELENLPLKRDALSSLDLPLHVKSGFIGKIKLKIPLNRLSSEPWVISMKRLYLVAGPVKHSQFNEEKEKEYEEAKKKKMLDALEEKWKISKEEKETYGSSWFSYGTSIATNILENLQLNIEDVHIRYEDDELIPDHPFAFGIVIRSLSAQSTDSEWRANVSSVSDMKFKLVDLQNFSLYLDTEASMIGDLPREDLYASLQSETYVSCKTRQFKEHDYILSPVSSKVKLKRNTSSLPLRDPNNPRISMDVCLDTVAFCLSEDQYQCIIEWLKEMERYERRRKYRKWRPAIKVRNGSSIWWKYAINATLHTIQERNRKLTKDFLVQRAKDVCAYHRVYARYLETHQLSPADTATKSKLESELKFDELKILRELAYHHVKQQGKLYKVPEPEKVTTSPATEQGGILQRWFPGWGGWYGSSQSEADTSRRSSPEAASLEVGEPPTKIRKNNEDLVIEQELMDVVQDTSENTSFLKKDTVFAFMIFKLESGVFKLLKEKPLSPTESTSQLMTMLELECSAINILFESRPRSKAMKFGVDVGGLYLRDKFLENSIFPNIIAPQPKERILTLAKSPNSSFSSQQGKTSAPPQGAGAPGDKIFELFYEKNPVNSTAKYRLNIQTKPLDVVYNPMSVKRVRKFFSTKKLSSSRLSQLKLTATARHQIQQMKERSKAELKQALEDFLEGEDGKHSRWDVNLDISAPQIMVPENFSDQTSNMMVLDLGHVHFYNKTMDAPGKSQTDDDDNDDNGDDFQTPMSTPPSEAEDEGKGATATTAADLSSLSLSEAQLYDRLYERYSLDLSDLQVMVGKPRDNWKHVKGRGITHLHLIDKFSINLHFERRMLHTTDPEFPSMIVSGNLPSLTLHVNEQKVTAMRRCIDIMTTSTAYVNPYVVPSSESVMSMTESVSGELSEISTSISDVDSRIDQSKKDEPDRSVAGMEDSRLLWGQFSISSLKLEIHSCGRPLAELQVTNVKASVNKRPFDTAVQVSVQSLLIVDALQTYGPDFELLVASHKHVTLDSKSGSLLGSDPSSPMSATSPNYPQSPVETFPPPSYSGHLQSVQEAISTAIHSLWTSTAGNTPTDQRKKSETGRSHMSPTPDSEALIRLDVELIDENSPSNEAGCPLKIANMQFNSLDVIGNCETMMELLNFVKRLTPSKVTGSSMESQSKSFIVSNIAAGTSSMPDKFEITADFSRLNLLVMKIEETDGMKQAHKIATATMCSAKVQATIDKDWDVSGSLGGFHIMDVSADDIKHQNVFSVGTDSMLSHELPLHDIMYKTAQESMFFTNQQDQKEAFSFRLLKGMQQTTTLQDMNVFESPRLRKISGQDEKVMNVNLAMASICYVHSPKLLHDIAECFSDFKDYTTKVATSLKSAASEVATKIVNKRASDTFMLGSLSNIHDSTFYSNQSLDDTSQFENFSEEPGTKVILNAQLETPVIVIPRSSSSSDVLVAHLGQISIDNHARGAKAEEEIEQAVIYHERLRVEARDMNLYVVDIDNPKSKQDFSFDQSAINKSVYSQSECGIPIMHDTTVEIVIDLGHTNVSRAQEMETVYLWEETARSSPQNTVASQNVVEVMAKISTPIKLELSKVVYEQVLQTVDNLTYDEKLASKSASFATPSSASFASVQKDKSKETLSEIPENCVKSEEEETPKSDPNQEDSGMITKIAFEVPLFNVILKGDFDEGEKGLVDLKLHNFSMEFEKSNSYSTNIEIQLQSLTMQDLLASEKSEHKYLLISRVPKSDDKEHLKPRLFLSHSCPDSTILMPTATLPSSLPSSFHDNLSHVTKPLAPGGPMHAFQSATTSGHRKPAERGSCPQTPPPSLRTSRRPSVDRANERDDVVHIKTNRFIDVDFNCLDANVNLQTWVVLLDFLGMGAKIPDVSQLEASMESDVSLPLTISDEPAVNSVVNLKVKSFTLILNKPDYELSRANVKLLSAHVNLRDENMAISGQLGNLSLIDKSPHGSLYRERFITVGDQALVFDIFKYGPPDPNLVRDCDISVKLQMASVRYIHTNRFQMEFVAFLQHFLQLQDVLGRYRAASAGKRVTDKATRGARIKLDINADSPIILLPHSSKSTDILVADLGKLTVNNCFIYDGEPGTLTFEQDDNGMKRTRSQESLSSMAKSESSEFSMGSSSAATGMTQSLFDSYNPPMASMGNPMLQSIYGSLEQDQRSPTSVVRENFEIYDPTETGSRPKSPRSPEGSSVDPEFFPDSSSLFYSSSSMTSQHRLRMNDSMREGKVRKTPSTSSLNRSRMITSRTEADHVCLLDIMNIHLKDMNLYSAERVNKHSYDGSGQDLEFKSFMGGSPLKEKIQLTLVVERNLEGDISHSAPDFRVSGTLSSVHCSLDPAQYRLVRGILDHNLGEKLPQFQQQLMAHLMDPVIDVCIY</sequence>
<dbReference type="SUPFAM" id="SSF51556">
    <property type="entry name" value="Metallo-dependent hydrolases"/>
    <property type="match status" value="1"/>
</dbReference>
<dbReference type="Pfam" id="PF25033">
    <property type="entry name" value="VPS13_M"/>
    <property type="match status" value="1"/>
</dbReference>
<reference evidence="5" key="1">
    <citation type="journal article" date="2012" name="Nature">
        <title>The oyster genome reveals stress adaptation and complexity of shell formation.</title>
        <authorList>
            <person name="Zhang G."/>
            <person name="Fang X."/>
            <person name="Guo X."/>
            <person name="Li L."/>
            <person name="Luo R."/>
            <person name="Xu F."/>
            <person name="Yang P."/>
            <person name="Zhang L."/>
            <person name="Wang X."/>
            <person name="Qi H."/>
            <person name="Xiong Z."/>
            <person name="Que H."/>
            <person name="Xie Y."/>
            <person name="Holland P.W."/>
            <person name="Paps J."/>
            <person name="Zhu Y."/>
            <person name="Wu F."/>
            <person name="Chen Y."/>
            <person name="Wang J."/>
            <person name="Peng C."/>
            <person name="Meng J."/>
            <person name="Yang L."/>
            <person name="Liu J."/>
            <person name="Wen B."/>
            <person name="Zhang N."/>
            <person name="Huang Z."/>
            <person name="Zhu Q."/>
            <person name="Feng Y."/>
            <person name="Mount A."/>
            <person name="Hedgecock D."/>
            <person name="Xu Z."/>
            <person name="Liu Y."/>
            <person name="Domazet-Loso T."/>
            <person name="Du Y."/>
            <person name="Sun X."/>
            <person name="Zhang S."/>
            <person name="Liu B."/>
            <person name="Cheng P."/>
            <person name="Jiang X."/>
            <person name="Li J."/>
            <person name="Fan D."/>
            <person name="Wang W."/>
            <person name="Fu W."/>
            <person name="Wang T."/>
            <person name="Wang B."/>
            <person name="Zhang J."/>
            <person name="Peng Z."/>
            <person name="Li Y."/>
            <person name="Li N."/>
            <person name="Wang J."/>
            <person name="Chen M."/>
            <person name="He Y."/>
            <person name="Tan F."/>
            <person name="Song X."/>
            <person name="Zheng Q."/>
            <person name="Huang R."/>
            <person name="Yang H."/>
            <person name="Du X."/>
            <person name="Chen L."/>
            <person name="Yang M."/>
            <person name="Gaffney P.M."/>
            <person name="Wang S."/>
            <person name="Luo L."/>
            <person name="She Z."/>
            <person name="Ming Y."/>
            <person name="Huang W."/>
            <person name="Zhang S."/>
            <person name="Huang B."/>
            <person name="Zhang Y."/>
            <person name="Qu T."/>
            <person name="Ni P."/>
            <person name="Miao G."/>
            <person name="Wang J."/>
            <person name="Wang Q."/>
            <person name="Steinberg C.E."/>
            <person name="Wang H."/>
            <person name="Li N."/>
            <person name="Qian L."/>
            <person name="Zhang G."/>
            <person name="Li Y."/>
            <person name="Yang H."/>
            <person name="Liu X."/>
            <person name="Wang J."/>
            <person name="Yin Y."/>
            <person name="Wang J."/>
        </authorList>
    </citation>
    <scope>NUCLEOTIDE SEQUENCE [LARGE SCALE GENOMIC DNA]</scope>
    <source>
        <strain evidence="5">05x7-T-G4-1.051#20</strain>
    </source>
</reference>
<feature type="region of interest" description="Disordered" evidence="2">
    <location>
        <begin position="1913"/>
        <end position="1956"/>
    </location>
</feature>
<feature type="compositionally biased region" description="Polar residues" evidence="2">
    <location>
        <begin position="2253"/>
        <end position="2263"/>
    </location>
</feature>
<dbReference type="InterPro" id="IPR026847">
    <property type="entry name" value="VPS13"/>
</dbReference>
<evidence type="ECO:0000259" key="3">
    <source>
        <dbReference type="Pfam" id="PF12624"/>
    </source>
</evidence>
<feature type="region of interest" description="Disordered" evidence="2">
    <location>
        <begin position="3401"/>
        <end position="3431"/>
    </location>
</feature>
<feature type="compositionally biased region" description="Polar residues" evidence="2">
    <location>
        <begin position="157"/>
        <end position="184"/>
    </location>
</feature>
<dbReference type="EMBL" id="JH818407">
    <property type="protein sequence ID" value="EKC33277.1"/>
    <property type="molecule type" value="Genomic_DNA"/>
</dbReference>
<dbReference type="Pfam" id="PF12624">
    <property type="entry name" value="VPS13_N"/>
    <property type="match status" value="1"/>
</dbReference>
<evidence type="ECO:0000313" key="5">
    <source>
        <dbReference type="EMBL" id="EKC33277.1"/>
    </source>
</evidence>
<feature type="region of interest" description="Disordered" evidence="2">
    <location>
        <begin position="205"/>
        <end position="244"/>
    </location>
</feature>
<feature type="region of interest" description="Disordered" evidence="2">
    <location>
        <begin position="3347"/>
        <end position="3388"/>
    </location>
</feature>
<feature type="region of interest" description="Disordered" evidence="2">
    <location>
        <begin position="2253"/>
        <end position="2282"/>
    </location>
</feature>
<feature type="region of interest" description="Disordered" evidence="2">
    <location>
        <begin position="1605"/>
        <end position="1629"/>
    </location>
</feature>
<feature type="compositionally biased region" description="Low complexity" evidence="2">
    <location>
        <begin position="3295"/>
        <end position="3315"/>
    </location>
</feature>
<feature type="compositionally biased region" description="Basic and acidic residues" evidence="2">
    <location>
        <begin position="2264"/>
        <end position="2273"/>
    </location>
</feature>
<gene>
    <name evidence="5" type="ORF">CGI_10017062</name>
</gene>
<feature type="compositionally biased region" description="Low complexity" evidence="2">
    <location>
        <begin position="2201"/>
        <end position="2216"/>
    </location>
</feature>
<feature type="region of interest" description="Disordered" evidence="2">
    <location>
        <begin position="1"/>
        <end position="49"/>
    </location>
</feature>
<feature type="compositionally biased region" description="Polar residues" evidence="2">
    <location>
        <begin position="26"/>
        <end position="49"/>
    </location>
</feature>
<feature type="compositionally biased region" description="Polar residues" evidence="2">
    <location>
        <begin position="208"/>
        <end position="222"/>
    </location>
</feature>
<dbReference type="InterPro" id="IPR056747">
    <property type="entry name" value="VPS13-like_M"/>
</dbReference>
<feature type="compositionally biased region" description="Low complexity" evidence="2">
    <location>
        <begin position="453"/>
        <end position="479"/>
    </location>
</feature>
<dbReference type="InParanoid" id="K1Q973"/>
<feature type="compositionally biased region" description="Low complexity" evidence="2">
    <location>
        <begin position="273"/>
        <end position="290"/>
    </location>
</feature>
<feature type="region of interest" description="Disordered" evidence="2">
    <location>
        <begin position="509"/>
        <end position="528"/>
    </location>
</feature>
<feature type="compositionally biased region" description="Acidic residues" evidence="2">
    <location>
        <begin position="1923"/>
        <end position="1932"/>
    </location>
</feature>
<dbReference type="PANTHER" id="PTHR16166">
    <property type="entry name" value="VACUOLAR PROTEIN SORTING-ASSOCIATED PROTEIN VPS13"/>
    <property type="match status" value="1"/>
</dbReference>
<keyword evidence="1" id="KW-0813">Transport</keyword>
<feature type="compositionally biased region" description="Basic and acidic residues" evidence="2">
    <location>
        <begin position="3410"/>
        <end position="3420"/>
    </location>
</feature>
<accession>K1Q973</accession>
<feature type="region of interest" description="Disordered" evidence="2">
    <location>
        <begin position="3283"/>
        <end position="3315"/>
    </location>
</feature>
<dbReference type="GO" id="GO:0006623">
    <property type="term" value="P:protein targeting to vacuole"/>
    <property type="evidence" value="ECO:0007669"/>
    <property type="project" value="TreeGrafter"/>
</dbReference>
<feature type="compositionally biased region" description="Polar residues" evidence="2">
    <location>
        <begin position="2217"/>
        <end position="2227"/>
    </location>
</feature>
<evidence type="ECO:0000256" key="2">
    <source>
        <dbReference type="SAM" id="MobiDB-lite"/>
    </source>
</evidence>
<proteinExistence type="predicted"/>
<feature type="compositionally biased region" description="Low complexity" evidence="2">
    <location>
        <begin position="227"/>
        <end position="243"/>
    </location>
</feature>
<feature type="domain" description="VPS13-like middle region" evidence="4">
    <location>
        <begin position="3105"/>
        <end position="3273"/>
    </location>
</feature>
<feature type="region of interest" description="Disordered" evidence="2">
    <location>
        <begin position="256"/>
        <end position="292"/>
    </location>
</feature>
<feature type="region of interest" description="Disordered" evidence="2">
    <location>
        <begin position="2807"/>
        <end position="2842"/>
    </location>
</feature>
<name>K1Q973_MAGGI</name>
<dbReference type="FunCoup" id="K1Q973">
    <property type="interactions" value="804"/>
</dbReference>
<feature type="compositionally biased region" description="Basic residues" evidence="2">
    <location>
        <begin position="598"/>
        <end position="621"/>
    </location>
</feature>
<feature type="compositionally biased region" description="Low complexity" evidence="2">
    <location>
        <begin position="581"/>
        <end position="596"/>
    </location>
</feature>
<feature type="region of interest" description="Disordered" evidence="2">
    <location>
        <begin position="2201"/>
        <end position="2238"/>
    </location>
</feature>
<feature type="region of interest" description="Disordered" evidence="2">
    <location>
        <begin position="2964"/>
        <end position="3017"/>
    </location>
</feature>
<dbReference type="GO" id="GO:0016788">
    <property type="term" value="F:hydrolase activity, acting on ester bonds"/>
    <property type="evidence" value="ECO:0007669"/>
    <property type="project" value="InterPro"/>
</dbReference>
<organism evidence="5">
    <name type="scientific">Magallana gigas</name>
    <name type="common">Pacific oyster</name>
    <name type="synonym">Crassostrea gigas</name>
    <dbReference type="NCBI Taxonomy" id="29159"/>
    <lineage>
        <taxon>Eukaryota</taxon>
        <taxon>Metazoa</taxon>
        <taxon>Spiralia</taxon>
        <taxon>Lophotrochozoa</taxon>
        <taxon>Mollusca</taxon>
        <taxon>Bivalvia</taxon>
        <taxon>Autobranchia</taxon>
        <taxon>Pteriomorphia</taxon>
        <taxon>Ostreida</taxon>
        <taxon>Ostreoidea</taxon>
        <taxon>Ostreidae</taxon>
        <taxon>Magallana</taxon>
    </lineage>
</organism>
<feature type="compositionally biased region" description="Polar residues" evidence="2">
    <location>
        <begin position="1757"/>
        <end position="1771"/>
    </location>
</feature>
<protein>
    <submittedName>
        <fullName evidence="5">Vacuolar protein sorting-associated protein 13D</fullName>
    </submittedName>
</protein>
<feature type="compositionally biased region" description="Polar residues" evidence="2">
    <location>
        <begin position="114"/>
        <end position="131"/>
    </location>
</feature>
<feature type="region of interest" description="Disordered" evidence="2">
    <location>
        <begin position="452"/>
        <end position="502"/>
    </location>
</feature>
<evidence type="ECO:0000256" key="1">
    <source>
        <dbReference type="ARBA" id="ARBA00022448"/>
    </source>
</evidence>
<dbReference type="PANTHER" id="PTHR16166:SF141">
    <property type="entry name" value="INTERMEMBRANE LIPID TRANSFER PROTEIN VPS13D"/>
    <property type="match status" value="1"/>
</dbReference>
<dbReference type="Gene3D" id="3.20.20.140">
    <property type="entry name" value="Metal-dependent hydrolases"/>
    <property type="match status" value="1"/>
</dbReference>
<feature type="region of interest" description="Disordered" evidence="2">
    <location>
        <begin position="61"/>
        <end position="135"/>
    </location>
</feature>
<feature type="region of interest" description="Disordered" evidence="2">
    <location>
        <begin position="155"/>
        <end position="192"/>
    </location>
</feature>
<feature type="region of interest" description="Disordered" evidence="2">
    <location>
        <begin position="1757"/>
        <end position="1776"/>
    </location>
</feature>
<dbReference type="GO" id="GO:0045053">
    <property type="term" value="P:protein retention in Golgi apparatus"/>
    <property type="evidence" value="ECO:0007669"/>
    <property type="project" value="TreeGrafter"/>
</dbReference>
<dbReference type="InterPro" id="IPR032466">
    <property type="entry name" value="Metal_Hydrolase"/>
</dbReference>
<feature type="compositionally biased region" description="Polar residues" evidence="2">
    <location>
        <begin position="61"/>
        <end position="87"/>
    </location>
</feature>
<evidence type="ECO:0000259" key="4">
    <source>
        <dbReference type="Pfam" id="PF25033"/>
    </source>
</evidence>
<feature type="compositionally biased region" description="Polar residues" evidence="2">
    <location>
        <begin position="256"/>
        <end position="272"/>
    </location>
</feature>
<feature type="compositionally biased region" description="Polar residues" evidence="2">
    <location>
        <begin position="1"/>
        <end position="16"/>
    </location>
</feature>